<dbReference type="PANTHER" id="PTHR47977">
    <property type="entry name" value="RAS-RELATED PROTEIN RAB"/>
    <property type="match status" value="1"/>
</dbReference>
<evidence type="ECO:0000256" key="1">
    <source>
        <dbReference type="ARBA" id="ARBA00006270"/>
    </source>
</evidence>
<comment type="similarity">
    <text evidence="1">Belongs to the small GTPase superfamily. Rab family.</text>
</comment>
<dbReference type="PROSITE" id="PS51421">
    <property type="entry name" value="RAS"/>
    <property type="match status" value="1"/>
</dbReference>
<keyword evidence="2" id="KW-0547">Nucleotide-binding</keyword>
<dbReference type="SMART" id="SM00175">
    <property type="entry name" value="RAB"/>
    <property type="match status" value="1"/>
</dbReference>
<dbReference type="NCBIfam" id="TIGR00231">
    <property type="entry name" value="small_GTP"/>
    <property type="match status" value="1"/>
</dbReference>
<evidence type="ECO:0000313" key="6">
    <source>
        <dbReference type="EnsemblPlants" id="Pp3c1_35370V3.1"/>
    </source>
</evidence>
<name>A0A2K1LAZ8_PHYPA</name>
<dbReference type="PROSITE" id="PS51419">
    <property type="entry name" value="RAB"/>
    <property type="match status" value="1"/>
</dbReference>
<dbReference type="EnsemblPlants" id="Pp3c1_35370V3.1">
    <property type="protein sequence ID" value="Pp3c1_35370V3.1"/>
    <property type="gene ID" value="Pp3c1_35370"/>
</dbReference>
<dbReference type="Gramene" id="Pp3c1_35370V3.1">
    <property type="protein sequence ID" value="Pp3c1_35370V3.1"/>
    <property type="gene ID" value="Pp3c1_35370"/>
</dbReference>
<comment type="subcellular location">
    <subcellularLocation>
        <location evidence="4">Endomembrane system</location>
        <topology evidence="4">Lipid-anchor</topology>
    </subcellularLocation>
</comment>
<dbReference type="FunFam" id="3.40.50.300:FF:001447">
    <property type="entry name" value="Ras-related protein Rab-1B"/>
    <property type="match status" value="1"/>
</dbReference>
<sequence length="171" mass="19418">MLTLQEEDFESEVKVVVVGNGCVGKTSMIKQFCKGQYSDEYKKTIGVDFLEKHQFVQALEEEVKLMLWDTAGQEQFHSITRSYYRGAKAAVLAFSTTDRESFNAIPLWKHKRFRLSCRKSTKVSPVSNSTLPPTLTGLYGLKYQVEEECGPIPMVLVQNKVDLLEEAVISR</sequence>
<reference evidence="6" key="3">
    <citation type="submission" date="2020-12" db="UniProtKB">
        <authorList>
            <consortium name="EnsemblPlants"/>
        </authorList>
    </citation>
    <scope>IDENTIFICATION</scope>
</reference>
<evidence type="ECO:0000256" key="3">
    <source>
        <dbReference type="ARBA" id="ARBA00023134"/>
    </source>
</evidence>
<keyword evidence="3" id="KW-0342">GTP-binding</keyword>
<dbReference type="InterPro" id="IPR050227">
    <property type="entry name" value="Rab"/>
</dbReference>
<dbReference type="GO" id="GO:0005886">
    <property type="term" value="C:plasma membrane"/>
    <property type="evidence" value="ECO:0000318"/>
    <property type="project" value="GO_Central"/>
</dbReference>
<dbReference type="AlphaFoldDB" id="A0A2K1LAZ8"/>
<dbReference type="EMBL" id="ABEU02000001">
    <property type="protein sequence ID" value="PNR63214.1"/>
    <property type="molecule type" value="Genomic_DNA"/>
</dbReference>
<dbReference type="SMART" id="SM00173">
    <property type="entry name" value="RAS"/>
    <property type="match status" value="1"/>
</dbReference>
<protein>
    <submittedName>
        <fullName evidence="5 6">Uncharacterized protein</fullName>
    </submittedName>
</protein>
<evidence type="ECO:0000256" key="4">
    <source>
        <dbReference type="ARBA" id="ARBA00037868"/>
    </source>
</evidence>
<dbReference type="Proteomes" id="UP000006727">
    <property type="component" value="Chromosome 1"/>
</dbReference>
<dbReference type="GO" id="GO:0005525">
    <property type="term" value="F:GTP binding"/>
    <property type="evidence" value="ECO:0000318"/>
    <property type="project" value="GO_Central"/>
</dbReference>
<organism evidence="5">
    <name type="scientific">Physcomitrium patens</name>
    <name type="common">Spreading-leaved earth moss</name>
    <name type="synonym">Physcomitrella patens</name>
    <dbReference type="NCBI Taxonomy" id="3218"/>
    <lineage>
        <taxon>Eukaryota</taxon>
        <taxon>Viridiplantae</taxon>
        <taxon>Streptophyta</taxon>
        <taxon>Embryophyta</taxon>
        <taxon>Bryophyta</taxon>
        <taxon>Bryophytina</taxon>
        <taxon>Bryopsida</taxon>
        <taxon>Funariidae</taxon>
        <taxon>Funariales</taxon>
        <taxon>Funariaceae</taxon>
        <taxon>Physcomitrium</taxon>
    </lineage>
</organism>
<dbReference type="InParanoid" id="A0A2K1LAZ8"/>
<proteinExistence type="inferred from homology"/>
<dbReference type="SMART" id="SM00174">
    <property type="entry name" value="RHO"/>
    <property type="match status" value="1"/>
</dbReference>
<reference evidence="5 7" key="2">
    <citation type="journal article" date="2018" name="Plant J.">
        <title>The Physcomitrella patens chromosome-scale assembly reveals moss genome structure and evolution.</title>
        <authorList>
            <person name="Lang D."/>
            <person name="Ullrich K.K."/>
            <person name="Murat F."/>
            <person name="Fuchs J."/>
            <person name="Jenkins J."/>
            <person name="Haas F.B."/>
            <person name="Piednoel M."/>
            <person name="Gundlach H."/>
            <person name="Van Bel M."/>
            <person name="Meyberg R."/>
            <person name="Vives C."/>
            <person name="Morata J."/>
            <person name="Symeonidi A."/>
            <person name="Hiss M."/>
            <person name="Muchero W."/>
            <person name="Kamisugi Y."/>
            <person name="Saleh O."/>
            <person name="Blanc G."/>
            <person name="Decker E.L."/>
            <person name="van Gessel N."/>
            <person name="Grimwood J."/>
            <person name="Hayes R.D."/>
            <person name="Graham S.W."/>
            <person name="Gunter L.E."/>
            <person name="McDaniel S.F."/>
            <person name="Hoernstein S.N.W."/>
            <person name="Larsson A."/>
            <person name="Li F.W."/>
            <person name="Perroud P.F."/>
            <person name="Phillips J."/>
            <person name="Ranjan P."/>
            <person name="Rokshar D.S."/>
            <person name="Rothfels C.J."/>
            <person name="Schneider L."/>
            <person name="Shu S."/>
            <person name="Stevenson D.W."/>
            <person name="Thummler F."/>
            <person name="Tillich M."/>
            <person name="Villarreal Aguilar J.C."/>
            <person name="Widiez T."/>
            <person name="Wong G.K."/>
            <person name="Wymore A."/>
            <person name="Zhang Y."/>
            <person name="Zimmer A.D."/>
            <person name="Quatrano R.S."/>
            <person name="Mayer K.F.X."/>
            <person name="Goodstein D."/>
            <person name="Casacuberta J.M."/>
            <person name="Vandepoele K."/>
            <person name="Reski R."/>
            <person name="Cuming A.C."/>
            <person name="Tuskan G.A."/>
            <person name="Maumus F."/>
            <person name="Salse J."/>
            <person name="Schmutz J."/>
            <person name="Rensing S.A."/>
        </authorList>
    </citation>
    <scope>NUCLEOTIDE SEQUENCE [LARGE SCALE GENOMIC DNA]</scope>
    <source>
        <strain evidence="6 7">cv. Gransden 2004</strain>
    </source>
</reference>
<dbReference type="PRINTS" id="PR00449">
    <property type="entry name" value="RASTRNSFRMNG"/>
</dbReference>
<dbReference type="GO" id="GO:0019003">
    <property type="term" value="F:GDP binding"/>
    <property type="evidence" value="ECO:0000318"/>
    <property type="project" value="GO_Central"/>
</dbReference>
<dbReference type="STRING" id="3218.A0A2K1LAZ8"/>
<dbReference type="GO" id="GO:0003924">
    <property type="term" value="F:GTPase activity"/>
    <property type="evidence" value="ECO:0000318"/>
    <property type="project" value="GO_Central"/>
</dbReference>
<evidence type="ECO:0000313" key="5">
    <source>
        <dbReference type="EMBL" id="PNR63214.1"/>
    </source>
</evidence>
<reference evidence="5 7" key="1">
    <citation type="journal article" date="2008" name="Science">
        <title>The Physcomitrella genome reveals evolutionary insights into the conquest of land by plants.</title>
        <authorList>
            <person name="Rensing S."/>
            <person name="Lang D."/>
            <person name="Zimmer A."/>
            <person name="Terry A."/>
            <person name="Salamov A."/>
            <person name="Shapiro H."/>
            <person name="Nishiyama T."/>
            <person name="Perroud P.-F."/>
            <person name="Lindquist E."/>
            <person name="Kamisugi Y."/>
            <person name="Tanahashi T."/>
            <person name="Sakakibara K."/>
            <person name="Fujita T."/>
            <person name="Oishi K."/>
            <person name="Shin-I T."/>
            <person name="Kuroki Y."/>
            <person name="Toyoda A."/>
            <person name="Suzuki Y."/>
            <person name="Hashimoto A."/>
            <person name="Yamaguchi K."/>
            <person name="Sugano A."/>
            <person name="Kohara Y."/>
            <person name="Fujiyama A."/>
            <person name="Anterola A."/>
            <person name="Aoki S."/>
            <person name="Ashton N."/>
            <person name="Barbazuk W.B."/>
            <person name="Barker E."/>
            <person name="Bennetzen J."/>
            <person name="Bezanilla M."/>
            <person name="Blankenship R."/>
            <person name="Cho S.H."/>
            <person name="Dutcher S."/>
            <person name="Estelle M."/>
            <person name="Fawcett J.A."/>
            <person name="Gundlach H."/>
            <person name="Hanada K."/>
            <person name="Heyl A."/>
            <person name="Hicks K.A."/>
            <person name="Hugh J."/>
            <person name="Lohr M."/>
            <person name="Mayer K."/>
            <person name="Melkozernov A."/>
            <person name="Murata T."/>
            <person name="Nelson D."/>
            <person name="Pils B."/>
            <person name="Prigge M."/>
            <person name="Reiss B."/>
            <person name="Renner T."/>
            <person name="Rombauts S."/>
            <person name="Rushton P."/>
            <person name="Sanderfoot A."/>
            <person name="Schween G."/>
            <person name="Shiu S.-H."/>
            <person name="Stueber K."/>
            <person name="Theodoulou F.L."/>
            <person name="Tu H."/>
            <person name="Van de Peer Y."/>
            <person name="Verrier P.J."/>
            <person name="Waters E."/>
            <person name="Wood A."/>
            <person name="Yang L."/>
            <person name="Cove D."/>
            <person name="Cuming A."/>
            <person name="Hasebe M."/>
            <person name="Lucas S."/>
            <person name="Mishler D.B."/>
            <person name="Reski R."/>
            <person name="Grigoriev I."/>
            <person name="Quatrano R.S."/>
            <person name="Boore J.L."/>
        </authorList>
    </citation>
    <scope>NUCLEOTIDE SEQUENCE [LARGE SCALE GENOMIC DNA]</scope>
    <source>
        <strain evidence="6 7">cv. Gransden 2004</strain>
    </source>
</reference>
<gene>
    <name evidence="5" type="ORF">PHYPA_001639</name>
</gene>
<dbReference type="GO" id="GO:0012505">
    <property type="term" value="C:endomembrane system"/>
    <property type="evidence" value="ECO:0007669"/>
    <property type="project" value="UniProtKB-SubCell"/>
</dbReference>
<dbReference type="InterPro" id="IPR027417">
    <property type="entry name" value="P-loop_NTPase"/>
</dbReference>
<evidence type="ECO:0000313" key="7">
    <source>
        <dbReference type="Proteomes" id="UP000006727"/>
    </source>
</evidence>
<keyword evidence="7" id="KW-1185">Reference proteome</keyword>
<dbReference type="Gene3D" id="3.40.50.300">
    <property type="entry name" value="P-loop containing nucleotide triphosphate hydrolases"/>
    <property type="match status" value="1"/>
</dbReference>
<dbReference type="SUPFAM" id="SSF52540">
    <property type="entry name" value="P-loop containing nucleoside triphosphate hydrolases"/>
    <property type="match status" value="1"/>
</dbReference>
<accession>A0A2K1LAZ8</accession>
<dbReference type="Pfam" id="PF00071">
    <property type="entry name" value="Ras"/>
    <property type="match status" value="1"/>
</dbReference>
<dbReference type="InterPro" id="IPR005225">
    <property type="entry name" value="Small_GTP-bd"/>
</dbReference>
<evidence type="ECO:0000256" key="2">
    <source>
        <dbReference type="ARBA" id="ARBA00022741"/>
    </source>
</evidence>
<dbReference type="InterPro" id="IPR001806">
    <property type="entry name" value="Small_GTPase"/>
</dbReference>